<protein>
    <submittedName>
        <fullName evidence="1">Uncharacterized protein</fullName>
    </submittedName>
</protein>
<dbReference type="AlphaFoldDB" id="A0A9Q1EJT9"/>
<accession>A0A9Q1EJT9</accession>
<organism evidence="1 2">
    <name type="scientific">Synaphobranchus kaupii</name>
    <name type="common">Kaup's arrowtooth eel</name>
    <dbReference type="NCBI Taxonomy" id="118154"/>
    <lineage>
        <taxon>Eukaryota</taxon>
        <taxon>Metazoa</taxon>
        <taxon>Chordata</taxon>
        <taxon>Craniata</taxon>
        <taxon>Vertebrata</taxon>
        <taxon>Euteleostomi</taxon>
        <taxon>Actinopterygii</taxon>
        <taxon>Neopterygii</taxon>
        <taxon>Teleostei</taxon>
        <taxon>Anguilliformes</taxon>
        <taxon>Synaphobranchidae</taxon>
        <taxon>Synaphobranchus</taxon>
    </lineage>
</organism>
<evidence type="ECO:0000313" key="2">
    <source>
        <dbReference type="Proteomes" id="UP001152622"/>
    </source>
</evidence>
<dbReference type="Proteomes" id="UP001152622">
    <property type="component" value="Chromosome 16"/>
</dbReference>
<evidence type="ECO:0000313" key="1">
    <source>
        <dbReference type="EMBL" id="KAJ8340038.1"/>
    </source>
</evidence>
<reference evidence="1" key="1">
    <citation type="journal article" date="2023" name="Science">
        <title>Genome structures resolve the early diversification of teleost fishes.</title>
        <authorList>
            <person name="Parey E."/>
            <person name="Louis A."/>
            <person name="Montfort J."/>
            <person name="Bouchez O."/>
            <person name="Roques C."/>
            <person name="Iampietro C."/>
            <person name="Lluch J."/>
            <person name="Castinel A."/>
            <person name="Donnadieu C."/>
            <person name="Desvignes T."/>
            <person name="Floi Bucao C."/>
            <person name="Jouanno E."/>
            <person name="Wen M."/>
            <person name="Mejri S."/>
            <person name="Dirks R."/>
            <person name="Jansen H."/>
            <person name="Henkel C."/>
            <person name="Chen W.J."/>
            <person name="Zahm M."/>
            <person name="Cabau C."/>
            <person name="Klopp C."/>
            <person name="Thompson A.W."/>
            <person name="Robinson-Rechavi M."/>
            <person name="Braasch I."/>
            <person name="Lecointre G."/>
            <person name="Bobe J."/>
            <person name="Postlethwait J.H."/>
            <person name="Berthelot C."/>
            <person name="Roest Crollius H."/>
            <person name="Guiguen Y."/>
        </authorList>
    </citation>
    <scope>NUCLEOTIDE SEQUENCE</scope>
    <source>
        <strain evidence="1">WJC10195</strain>
    </source>
</reference>
<proteinExistence type="predicted"/>
<gene>
    <name evidence="1" type="ORF">SKAU_G00346710</name>
</gene>
<dbReference type="EMBL" id="JAINUF010000016">
    <property type="protein sequence ID" value="KAJ8340038.1"/>
    <property type="molecule type" value="Genomic_DNA"/>
</dbReference>
<keyword evidence="2" id="KW-1185">Reference proteome</keyword>
<name>A0A9Q1EJT9_SYNKA</name>
<comment type="caution">
    <text evidence="1">The sequence shown here is derived from an EMBL/GenBank/DDBJ whole genome shotgun (WGS) entry which is preliminary data.</text>
</comment>
<sequence length="72" mass="8041">MFRWKTLSTNGQPVGAFSRQAFCSIDVAKRTSTSLVRSSGGDTASRKRLKSCEYLAKRSIDATFLRELGKEH</sequence>